<gene>
    <name evidence="3" type="ORF">UCRPC4_g02453</name>
</gene>
<keyword evidence="4" id="KW-1185">Reference proteome</keyword>
<organism evidence="3 4">
    <name type="scientific">Phaeomoniella chlamydospora</name>
    <name type="common">Phaeoacremonium chlamydosporum</name>
    <dbReference type="NCBI Taxonomy" id="158046"/>
    <lineage>
        <taxon>Eukaryota</taxon>
        <taxon>Fungi</taxon>
        <taxon>Dikarya</taxon>
        <taxon>Ascomycota</taxon>
        <taxon>Pezizomycotina</taxon>
        <taxon>Eurotiomycetes</taxon>
        <taxon>Chaetothyriomycetidae</taxon>
        <taxon>Phaeomoniellales</taxon>
        <taxon>Phaeomoniellaceae</taxon>
        <taxon>Phaeomoniella</taxon>
    </lineage>
</organism>
<dbReference type="Gene3D" id="3.30.450.40">
    <property type="match status" value="1"/>
</dbReference>
<dbReference type="OrthoDB" id="303614at2759"/>
<sequence length="692" mass="77272">MQDIQTQIPNLDLSPPPTPDSKEQLVIQLSPWREPLKAGKLEARLETTFPDKPSTKDAPKLLYLNDASERAAYKFSRHTQHAIELSKRHRALLQLNGLIPELGVSIAQTCCKQIHDPYSAGVTERSNDSLSYRQRKGSLAAQGASLGHKKNIVPPHLPSSNDAHRPIPSSPSPSGSSQHHHTPRSPENSRSSLPRASLLSLRQIVNYVSDHDNLVMESPPKLQEYLWLDVPTYPKAKADDHAHGNIWSPLEHTAPGKIAITPLNKSRWRLYPMVGDDSPVCTTKGQHPDDLSPVPRLSMLPDFSQYQGLDELTSSRLLKRIEEPRISNRSRIDSANESLEHKNYDKVTINRPATPTRGGHTTTISEARHVDDDFNHWLQLARESNWQLALQLAMAVEDIHAWYLWLNRYAAGEIALNGSCMPPKTAFMTLPAPMSPSEIQRNHFLPELQILINESDLLSRWDGLKFHIRRLSKALCRPAIVYISLLTPFNECVMASCTRHEILKTLQRVPRGISLGFHAALAANGQACCVEDLAIHPFFHSNPLVETAKVRSYVGLPLTVDGQVAGTLTVLDIVPDSSRSIATAVTAMSKTRRKVEPVLAALVAESRSEFGLSGTNRYRARQGTTEGADRGTVRGEPWEVTKGPFSAQYGLFQPSISKKFWNRLFSKMNGPERNWEESQIYADLVRQPLLAD</sequence>
<dbReference type="InterPro" id="IPR003018">
    <property type="entry name" value="GAF"/>
</dbReference>
<evidence type="ECO:0000259" key="2">
    <source>
        <dbReference type="Pfam" id="PF01590"/>
    </source>
</evidence>
<evidence type="ECO:0000256" key="1">
    <source>
        <dbReference type="SAM" id="MobiDB-lite"/>
    </source>
</evidence>
<dbReference type="SUPFAM" id="SSF55781">
    <property type="entry name" value="GAF domain-like"/>
    <property type="match status" value="1"/>
</dbReference>
<feature type="region of interest" description="Disordered" evidence="1">
    <location>
        <begin position="1"/>
        <end position="22"/>
    </location>
</feature>
<comment type="caution">
    <text evidence="3">The sequence shown here is derived from an EMBL/GenBank/DDBJ whole genome shotgun (WGS) entry which is preliminary data.</text>
</comment>
<evidence type="ECO:0000313" key="4">
    <source>
        <dbReference type="Proteomes" id="UP000053317"/>
    </source>
</evidence>
<dbReference type="InterPro" id="IPR029016">
    <property type="entry name" value="GAF-like_dom_sf"/>
</dbReference>
<protein>
    <recommendedName>
        <fullName evidence="2">GAF domain-containing protein</fullName>
    </recommendedName>
</protein>
<dbReference type="EMBL" id="LCWF01000059">
    <property type="protein sequence ID" value="KKY24495.1"/>
    <property type="molecule type" value="Genomic_DNA"/>
</dbReference>
<name>A0A0G2H770_PHACM</name>
<proteinExistence type="predicted"/>
<feature type="region of interest" description="Disordered" evidence="1">
    <location>
        <begin position="120"/>
        <end position="193"/>
    </location>
</feature>
<dbReference type="AlphaFoldDB" id="A0A0G2H770"/>
<reference evidence="3 4" key="1">
    <citation type="submission" date="2015-05" db="EMBL/GenBank/DDBJ databases">
        <title>Distinctive expansion of gene families associated with plant cell wall degradation and secondary metabolism in the genomes of grapevine trunk pathogens.</title>
        <authorList>
            <person name="Lawrence D.P."/>
            <person name="Travadon R."/>
            <person name="Rolshausen P.E."/>
            <person name="Baumgartner K."/>
        </authorList>
    </citation>
    <scope>NUCLEOTIDE SEQUENCE [LARGE SCALE GENOMIC DNA]</scope>
    <source>
        <strain evidence="3">UCRPC4</strain>
    </source>
</reference>
<feature type="domain" description="GAF" evidence="2">
    <location>
        <begin position="509"/>
        <end position="575"/>
    </location>
</feature>
<reference evidence="3 4" key="2">
    <citation type="submission" date="2015-05" db="EMBL/GenBank/DDBJ databases">
        <authorList>
            <person name="Morales-Cruz A."/>
            <person name="Amrine K.C."/>
            <person name="Cantu D."/>
        </authorList>
    </citation>
    <scope>NUCLEOTIDE SEQUENCE [LARGE SCALE GENOMIC DNA]</scope>
    <source>
        <strain evidence="3">UCRPC4</strain>
    </source>
</reference>
<evidence type="ECO:0000313" key="3">
    <source>
        <dbReference type="EMBL" id="KKY24495.1"/>
    </source>
</evidence>
<dbReference type="Proteomes" id="UP000053317">
    <property type="component" value="Unassembled WGS sequence"/>
</dbReference>
<accession>A0A0G2H770</accession>
<dbReference type="Pfam" id="PF01590">
    <property type="entry name" value="GAF"/>
    <property type="match status" value="1"/>
</dbReference>